<evidence type="ECO:0000313" key="1">
    <source>
        <dbReference type="EMBL" id="MQM04019.1"/>
    </source>
</evidence>
<dbReference type="EMBL" id="NMUH01003140">
    <property type="protein sequence ID" value="MQM04019.1"/>
    <property type="molecule type" value="Genomic_DNA"/>
</dbReference>
<organism evidence="1 2">
    <name type="scientific">Colocasia esculenta</name>
    <name type="common">Wild taro</name>
    <name type="synonym">Arum esculentum</name>
    <dbReference type="NCBI Taxonomy" id="4460"/>
    <lineage>
        <taxon>Eukaryota</taxon>
        <taxon>Viridiplantae</taxon>
        <taxon>Streptophyta</taxon>
        <taxon>Embryophyta</taxon>
        <taxon>Tracheophyta</taxon>
        <taxon>Spermatophyta</taxon>
        <taxon>Magnoliopsida</taxon>
        <taxon>Liliopsida</taxon>
        <taxon>Araceae</taxon>
        <taxon>Aroideae</taxon>
        <taxon>Colocasieae</taxon>
        <taxon>Colocasia</taxon>
    </lineage>
</organism>
<sequence>MGVTYTSYQELAERLLGLDVTRERSSLIPRMRLQASLGVVSAHH</sequence>
<comment type="caution">
    <text evidence="1">The sequence shown here is derived from an EMBL/GenBank/DDBJ whole genome shotgun (WGS) entry which is preliminary data.</text>
</comment>
<protein>
    <submittedName>
        <fullName evidence="1">Uncharacterized protein</fullName>
    </submittedName>
</protein>
<dbReference type="Proteomes" id="UP000652761">
    <property type="component" value="Unassembled WGS sequence"/>
</dbReference>
<dbReference type="AlphaFoldDB" id="A0A843W421"/>
<reference evidence="1" key="1">
    <citation type="submission" date="2017-07" db="EMBL/GenBank/DDBJ databases">
        <title>Taro Niue Genome Assembly and Annotation.</title>
        <authorList>
            <person name="Atibalentja N."/>
            <person name="Keating K."/>
            <person name="Fields C.J."/>
        </authorList>
    </citation>
    <scope>NUCLEOTIDE SEQUENCE</scope>
    <source>
        <strain evidence="1">Niue_2</strain>
        <tissue evidence="1">Leaf</tissue>
    </source>
</reference>
<evidence type="ECO:0000313" key="2">
    <source>
        <dbReference type="Proteomes" id="UP000652761"/>
    </source>
</evidence>
<name>A0A843W421_COLES</name>
<accession>A0A843W421</accession>
<proteinExistence type="predicted"/>
<keyword evidence="2" id="KW-1185">Reference proteome</keyword>
<dbReference type="OrthoDB" id="1938336at2759"/>
<gene>
    <name evidence="1" type="ORF">Taro_036812</name>
</gene>